<proteinExistence type="predicted"/>
<sequence>MRLTTVGLVDHDVAPEGRLSAAEWDQLRSLMRRYISHELDQWEHWCVETPYGPAYVTLTNAMPPDVPPELFHKV</sequence>
<keyword evidence="2" id="KW-1185">Reference proteome</keyword>
<reference evidence="1 2" key="1">
    <citation type="journal article" date="2019" name="Int. J. Syst. Evol. Microbiol.">
        <title>The Global Catalogue of Microorganisms (GCM) 10K type strain sequencing project: providing services to taxonomists for standard genome sequencing and annotation.</title>
        <authorList>
            <consortium name="The Broad Institute Genomics Platform"/>
            <consortium name="The Broad Institute Genome Sequencing Center for Infectious Disease"/>
            <person name="Wu L."/>
            <person name="Ma J."/>
        </authorList>
    </citation>
    <scope>NUCLEOTIDE SEQUENCE [LARGE SCALE GENOMIC DNA]</scope>
    <source>
        <strain evidence="1 2">JCM 13002</strain>
    </source>
</reference>
<protein>
    <submittedName>
        <fullName evidence="1">Uncharacterized protein</fullName>
    </submittedName>
</protein>
<accession>A0ABN1TVS0</accession>
<dbReference type="EMBL" id="BAAALD010000061">
    <property type="protein sequence ID" value="GAA1104225.1"/>
    <property type="molecule type" value="Genomic_DNA"/>
</dbReference>
<comment type="caution">
    <text evidence="1">The sequence shown here is derived from an EMBL/GenBank/DDBJ whole genome shotgun (WGS) entry which is preliminary data.</text>
</comment>
<dbReference type="Proteomes" id="UP001499987">
    <property type="component" value="Unassembled WGS sequence"/>
</dbReference>
<evidence type="ECO:0000313" key="1">
    <source>
        <dbReference type="EMBL" id="GAA1104225.1"/>
    </source>
</evidence>
<organism evidence="1 2">
    <name type="scientific">Kitasatospora arboriphila</name>
    <dbReference type="NCBI Taxonomy" id="258052"/>
    <lineage>
        <taxon>Bacteria</taxon>
        <taxon>Bacillati</taxon>
        <taxon>Actinomycetota</taxon>
        <taxon>Actinomycetes</taxon>
        <taxon>Kitasatosporales</taxon>
        <taxon>Streptomycetaceae</taxon>
        <taxon>Kitasatospora</taxon>
    </lineage>
</organism>
<name>A0ABN1TVS0_9ACTN</name>
<evidence type="ECO:0000313" key="2">
    <source>
        <dbReference type="Proteomes" id="UP001499987"/>
    </source>
</evidence>
<gene>
    <name evidence="1" type="ORF">GCM10009663_53140</name>
</gene>